<dbReference type="AlphaFoldDB" id="A0A0F9V8K9"/>
<keyword evidence="1" id="KW-1133">Transmembrane helix</keyword>
<dbReference type="EMBL" id="LAZR01000417">
    <property type="protein sequence ID" value="KKN69866.1"/>
    <property type="molecule type" value="Genomic_DNA"/>
</dbReference>
<evidence type="ECO:0000256" key="1">
    <source>
        <dbReference type="SAM" id="Phobius"/>
    </source>
</evidence>
<protein>
    <submittedName>
        <fullName evidence="2">Uncharacterized protein</fullName>
    </submittedName>
</protein>
<gene>
    <name evidence="2" type="ORF">LCGC14_0436900</name>
</gene>
<proteinExistence type="predicted"/>
<accession>A0A0F9V8K9</accession>
<comment type="caution">
    <text evidence="2">The sequence shown here is derived from an EMBL/GenBank/DDBJ whole genome shotgun (WGS) entry which is preliminary data.</text>
</comment>
<evidence type="ECO:0000313" key="2">
    <source>
        <dbReference type="EMBL" id="KKN69866.1"/>
    </source>
</evidence>
<reference evidence="2" key="1">
    <citation type="journal article" date="2015" name="Nature">
        <title>Complex archaea that bridge the gap between prokaryotes and eukaryotes.</title>
        <authorList>
            <person name="Spang A."/>
            <person name="Saw J.H."/>
            <person name="Jorgensen S.L."/>
            <person name="Zaremba-Niedzwiedzka K."/>
            <person name="Martijn J."/>
            <person name="Lind A.E."/>
            <person name="van Eijk R."/>
            <person name="Schleper C."/>
            <person name="Guy L."/>
            <person name="Ettema T.J."/>
        </authorList>
    </citation>
    <scope>NUCLEOTIDE SEQUENCE</scope>
</reference>
<name>A0A0F9V8K9_9ZZZZ</name>
<feature type="transmembrane region" description="Helical" evidence="1">
    <location>
        <begin position="9"/>
        <end position="33"/>
    </location>
</feature>
<sequence length="38" mass="3818">MTGDVISRLIIGAAFCVLMAFGVFVSLVAFAVATGVLG</sequence>
<keyword evidence="1" id="KW-0472">Membrane</keyword>
<keyword evidence="1" id="KW-0812">Transmembrane</keyword>
<organism evidence="2">
    <name type="scientific">marine sediment metagenome</name>
    <dbReference type="NCBI Taxonomy" id="412755"/>
    <lineage>
        <taxon>unclassified sequences</taxon>
        <taxon>metagenomes</taxon>
        <taxon>ecological metagenomes</taxon>
    </lineage>
</organism>